<dbReference type="AlphaFoldDB" id="A0A6A4HTC9"/>
<feature type="compositionally biased region" description="Polar residues" evidence="1">
    <location>
        <begin position="256"/>
        <end position="279"/>
    </location>
</feature>
<feature type="compositionally biased region" description="Polar residues" evidence="1">
    <location>
        <begin position="198"/>
        <end position="219"/>
    </location>
</feature>
<feature type="compositionally biased region" description="Polar residues" evidence="1">
    <location>
        <begin position="161"/>
        <end position="172"/>
    </location>
</feature>
<evidence type="ECO:0000256" key="2">
    <source>
        <dbReference type="SAM" id="Phobius"/>
    </source>
</evidence>
<gene>
    <name evidence="3" type="ORF">BT96DRAFT_1018460</name>
</gene>
<feature type="transmembrane region" description="Helical" evidence="2">
    <location>
        <begin position="403"/>
        <end position="424"/>
    </location>
</feature>
<evidence type="ECO:0000313" key="4">
    <source>
        <dbReference type="Proteomes" id="UP000799118"/>
    </source>
</evidence>
<keyword evidence="2" id="KW-1133">Transmembrane helix</keyword>
<evidence type="ECO:0000256" key="1">
    <source>
        <dbReference type="SAM" id="MobiDB-lite"/>
    </source>
</evidence>
<feature type="region of interest" description="Disordered" evidence="1">
    <location>
        <begin position="154"/>
        <end position="321"/>
    </location>
</feature>
<keyword evidence="2" id="KW-0472">Membrane</keyword>
<dbReference type="Proteomes" id="UP000799118">
    <property type="component" value="Unassembled WGS sequence"/>
</dbReference>
<name>A0A6A4HTC9_9AGAR</name>
<feature type="transmembrane region" description="Helical" evidence="2">
    <location>
        <begin position="436"/>
        <end position="455"/>
    </location>
</feature>
<feature type="compositionally biased region" description="Polar residues" evidence="1">
    <location>
        <begin position="295"/>
        <end position="321"/>
    </location>
</feature>
<feature type="compositionally biased region" description="Basic and acidic residues" evidence="1">
    <location>
        <begin position="184"/>
        <end position="194"/>
    </location>
</feature>
<sequence>MLSPPKHMRIEDGCIITTLSEGASYIEDKSCLPPRLATWCEGPVKGLSEEVGAAVHIVSDRYARSIRKNEVLGPLAGRLSELFKIIAKSKKLVDRLNGRWIVRGTCIVPRTLVLKMIKKYHDEVKRIRQDLEGGILVINLNEIARGGNLQPISAEGLPGRSASTTPTMSPLVNSVGDVTANAKNSHDGQRERQPGIRNLNSPSTGASTLQSFGQGSSFTAPAAFLPNSTTNSDHTARGDRARYQVGGQAEERGWTRTMSSPSIGTSTVVEATSQGTPFRSSMAIAPHGNQGGRRSYSSPSTQAGNPNQPMSQEAPSASLSHTRVGTLSLNTVGNDVNNTTVNDNSWHTGNGNTMVVNIGDGSAVYIYERLERAFDIGAERGCRWVHRLGDVQDHRKRQLGLTFSPALVFLLAGFLSCPTIHILPASSATLASFIPFPPFLSLLLLLLTFCWFVAVKRGLAWGMGSEGWIQQPASQLWHRLVELCIIAQAQAAPMICPPPPSQIKLSCPYTPAMTMSKSKPFTLQHGNIVFRVTTLCCTSYIQTAWMGKSGASDSVITIHTYAKASSSSPDTDWSINAYNFRTDPTSTQVPYEIPTSFKGISFPRLLNAYACRFLLLSSESTER</sequence>
<protein>
    <submittedName>
        <fullName evidence="3">Uncharacterized protein</fullName>
    </submittedName>
</protein>
<accession>A0A6A4HTC9</accession>
<reference evidence="3" key="1">
    <citation type="journal article" date="2019" name="Environ. Microbiol.">
        <title>Fungal ecological strategies reflected in gene transcription - a case study of two litter decomposers.</title>
        <authorList>
            <person name="Barbi F."/>
            <person name="Kohler A."/>
            <person name="Barry K."/>
            <person name="Baskaran P."/>
            <person name="Daum C."/>
            <person name="Fauchery L."/>
            <person name="Ihrmark K."/>
            <person name="Kuo A."/>
            <person name="LaButti K."/>
            <person name="Lipzen A."/>
            <person name="Morin E."/>
            <person name="Grigoriev I.V."/>
            <person name="Henrissat B."/>
            <person name="Lindahl B."/>
            <person name="Martin F."/>
        </authorList>
    </citation>
    <scope>NUCLEOTIDE SEQUENCE</scope>
    <source>
        <strain evidence="3">JB14</strain>
    </source>
</reference>
<organism evidence="3 4">
    <name type="scientific">Gymnopus androsaceus JB14</name>
    <dbReference type="NCBI Taxonomy" id="1447944"/>
    <lineage>
        <taxon>Eukaryota</taxon>
        <taxon>Fungi</taxon>
        <taxon>Dikarya</taxon>
        <taxon>Basidiomycota</taxon>
        <taxon>Agaricomycotina</taxon>
        <taxon>Agaricomycetes</taxon>
        <taxon>Agaricomycetidae</taxon>
        <taxon>Agaricales</taxon>
        <taxon>Marasmiineae</taxon>
        <taxon>Omphalotaceae</taxon>
        <taxon>Gymnopus</taxon>
    </lineage>
</organism>
<keyword evidence="4" id="KW-1185">Reference proteome</keyword>
<evidence type="ECO:0000313" key="3">
    <source>
        <dbReference type="EMBL" id="KAE9400980.1"/>
    </source>
</evidence>
<proteinExistence type="predicted"/>
<dbReference type="EMBL" id="ML769451">
    <property type="protein sequence ID" value="KAE9400980.1"/>
    <property type="molecule type" value="Genomic_DNA"/>
</dbReference>
<keyword evidence="2" id="KW-0812">Transmembrane</keyword>